<protein>
    <submittedName>
        <fullName evidence="2">Uncharacterized protein</fullName>
    </submittedName>
</protein>
<reference evidence="2" key="1">
    <citation type="submission" date="2014-11" db="EMBL/GenBank/DDBJ databases">
        <authorList>
            <person name="Otto D Thomas"/>
            <person name="Naeem Raeece"/>
        </authorList>
    </citation>
    <scope>NUCLEOTIDE SEQUENCE</scope>
</reference>
<gene>
    <name evidence="2" type="ORF">Cvel_10267</name>
</gene>
<organism evidence="2">
    <name type="scientific">Chromera velia CCMP2878</name>
    <dbReference type="NCBI Taxonomy" id="1169474"/>
    <lineage>
        <taxon>Eukaryota</taxon>
        <taxon>Sar</taxon>
        <taxon>Alveolata</taxon>
        <taxon>Colpodellida</taxon>
        <taxon>Chromeraceae</taxon>
        <taxon>Chromera</taxon>
    </lineage>
</organism>
<sequence length="347" mass="38553">MPSQCAECQSAGAKKHFLCEDCPANGGVTQKFYVCDPTCQKAFWKAHRKTHTDPPSADVSSSQPSLDEEIRRKMANEMVDKLDEAMIRDEYPDISTEGIFGVRMNQGPNVGVQSPFGGRHDPMKLGDVVFNAWITLLRNGQLRKGEIVEALLKGRLPAWYEEKVRNDNRPLSFYSLALVEGNLFGQIDWDQTIHNALKAGGQKSAVSASSSSSSSSSSQKGEASGSTPAGASTSSERFKSHLKLSKTELRALVKKALGKEDERMVERIERAFETVGRDVAAVIDFNKSRGSPTHDYVWKRFGPDSKKSDQEWWIENVGLWGGPDDVLKGEELHLARDPKEKIIRLLR</sequence>
<evidence type="ECO:0000256" key="1">
    <source>
        <dbReference type="SAM" id="MobiDB-lite"/>
    </source>
</evidence>
<feature type="compositionally biased region" description="Low complexity" evidence="1">
    <location>
        <begin position="205"/>
        <end position="235"/>
    </location>
</feature>
<dbReference type="VEuPathDB" id="CryptoDB:Cvel_10267"/>
<proteinExistence type="predicted"/>
<dbReference type="AlphaFoldDB" id="A0A0G4I278"/>
<accession>A0A0G4I278</accession>
<name>A0A0G4I278_9ALVE</name>
<dbReference type="EMBL" id="CDMZ01004787">
    <property type="protein sequence ID" value="CEM50915.1"/>
    <property type="molecule type" value="Genomic_DNA"/>
</dbReference>
<feature type="region of interest" description="Disordered" evidence="1">
    <location>
        <begin position="205"/>
        <end position="239"/>
    </location>
</feature>
<evidence type="ECO:0000313" key="2">
    <source>
        <dbReference type="EMBL" id="CEM50915.1"/>
    </source>
</evidence>